<comment type="similarity">
    <text evidence="1">Belongs to the NAR2 family.</text>
</comment>
<dbReference type="OMA" id="ANDHEVA"/>
<keyword evidence="3" id="KW-1185">Reference proteome</keyword>
<keyword evidence="1" id="KW-1133">Transmembrane helix</keyword>
<dbReference type="EMBL" id="CM007382">
    <property type="protein sequence ID" value="ONK77170.1"/>
    <property type="molecule type" value="Genomic_DNA"/>
</dbReference>
<dbReference type="Proteomes" id="UP000243459">
    <property type="component" value="Chromosome 2"/>
</dbReference>
<name>A0A5P1FKQ3_ASPOF</name>
<dbReference type="GO" id="GO:0042128">
    <property type="term" value="P:nitrate assimilation"/>
    <property type="evidence" value="ECO:0007669"/>
    <property type="project" value="UniProtKB-UniRule"/>
</dbReference>
<evidence type="ECO:0000256" key="1">
    <source>
        <dbReference type="PIRNR" id="PIRNR012939"/>
    </source>
</evidence>
<accession>A0A5P1FKQ3</accession>
<comment type="function">
    <text evidence="1">Involved in nitrate transport.</text>
</comment>
<reference evidence="3" key="1">
    <citation type="journal article" date="2017" name="Nat. Commun.">
        <title>The asparagus genome sheds light on the origin and evolution of a young Y chromosome.</title>
        <authorList>
            <person name="Harkess A."/>
            <person name="Zhou J."/>
            <person name="Xu C."/>
            <person name="Bowers J.E."/>
            <person name="Van der Hulst R."/>
            <person name="Ayyampalayam S."/>
            <person name="Mercati F."/>
            <person name="Riccardi P."/>
            <person name="McKain M.R."/>
            <person name="Kakrana A."/>
            <person name="Tang H."/>
            <person name="Ray J."/>
            <person name="Groenendijk J."/>
            <person name="Arikit S."/>
            <person name="Mathioni S.M."/>
            <person name="Nakano M."/>
            <person name="Shan H."/>
            <person name="Telgmann-Rauber A."/>
            <person name="Kanno A."/>
            <person name="Yue Z."/>
            <person name="Chen H."/>
            <person name="Li W."/>
            <person name="Chen Y."/>
            <person name="Xu X."/>
            <person name="Zhang Y."/>
            <person name="Luo S."/>
            <person name="Chen H."/>
            <person name="Gao J."/>
            <person name="Mao Z."/>
            <person name="Pires J.C."/>
            <person name="Luo M."/>
            <person name="Kudrna D."/>
            <person name="Wing R.A."/>
            <person name="Meyers B.C."/>
            <person name="Yi K."/>
            <person name="Kong H."/>
            <person name="Lavrijsen P."/>
            <person name="Sunseri F."/>
            <person name="Falavigna A."/>
            <person name="Ye Y."/>
            <person name="Leebens-Mack J.H."/>
            <person name="Chen G."/>
        </authorList>
    </citation>
    <scope>NUCLEOTIDE SEQUENCE [LARGE SCALE GENOMIC DNA]</scope>
    <source>
        <strain evidence="3">cv. DH0086</strain>
    </source>
</reference>
<sequence length="206" mass="22723">MGSAGFFSSEVTALFFLMLFLAVTSVEGALFSSLQRTLIVSASTKEGEVMKAGEDKFTVSWALNRTKSTTGTDSSHKKIKVMLCYAPVSQKDRGWRKTVDDLGLDKTCQFEITTEPYTASNTSYEYMIKRDVPSATYFIRAYVLDANDKEVGYGQTTDKAKGSNLFQVEGITGRTASLDIAAGCFSAFSILSLVFFFVKEKRMGKK</sequence>
<keyword evidence="1" id="KW-1003">Cell membrane</keyword>
<keyword evidence="1" id="KW-0472">Membrane</keyword>
<dbReference type="GO" id="GO:0015112">
    <property type="term" value="F:nitrate transmembrane transporter activity"/>
    <property type="evidence" value="ECO:0007669"/>
    <property type="project" value="TreeGrafter"/>
</dbReference>
<gene>
    <name evidence="2" type="ORF">A4U43_C02F3820</name>
</gene>
<protein>
    <recommendedName>
        <fullName evidence="1">High-affinity nitrate transporter</fullName>
    </recommendedName>
</protein>
<keyword evidence="1" id="KW-0812">Transmembrane</keyword>
<dbReference type="GO" id="GO:0010167">
    <property type="term" value="P:response to nitrate"/>
    <property type="evidence" value="ECO:0007669"/>
    <property type="project" value="UniProtKB-UniRule"/>
</dbReference>
<dbReference type="PIRSF" id="PIRSF012939">
    <property type="entry name" value="Transpt_NO3_Nar2"/>
    <property type="match status" value="1"/>
</dbReference>
<dbReference type="Pfam" id="PF16974">
    <property type="entry name" value="NAR2"/>
    <property type="match status" value="1"/>
</dbReference>
<feature type="signal peptide" evidence="1">
    <location>
        <begin position="1"/>
        <end position="28"/>
    </location>
</feature>
<feature type="chain" id="PRO_5024528176" description="High-affinity nitrate transporter" evidence="1">
    <location>
        <begin position="29"/>
        <end position="206"/>
    </location>
</feature>
<dbReference type="OrthoDB" id="2015470at2759"/>
<dbReference type="PANTHER" id="PTHR34806:SF1">
    <property type="entry name" value="HIGH-AFFINITY NITRATE TRANSPORTER 3.1"/>
    <property type="match status" value="1"/>
</dbReference>
<organism evidence="2 3">
    <name type="scientific">Asparagus officinalis</name>
    <name type="common">Garden asparagus</name>
    <dbReference type="NCBI Taxonomy" id="4686"/>
    <lineage>
        <taxon>Eukaryota</taxon>
        <taxon>Viridiplantae</taxon>
        <taxon>Streptophyta</taxon>
        <taxon>Embryophyta</taxon>
        <taxon>Tracheophyta</taxon>
        <taxon>Spermatophyta</taxon>
        <taxon>Magnoliopsida</taxon>
        <taxon>Liliopsida</taxon>
        <taxon>Asparagales</taxon>
        <taxon>Asparagaceae</taxon>
        <taxon>Asparagoideae</taxon>
        <taxon>Asparagus</taxon>
    </lineage>
</organism>
<dbReference type="InterPro" id="IPR016605">
    <property type="entry name" value="Transptr_NO3_Nar2"/>
</dbReference>
<keyword evidence="1" id="KW-0534">Nitrate assimilation</keyword>
<dbReference type="PANTHER" id="PTHR34806">
    <property type="entry name" value="HIGH-AFFINITY NITRATE TRANSPORTER 3.2"/>
    <property type="match status" value="1"/>
</dbReference>
<dbReference type="AlphaFoldDB" id="A0A5P1FKQ3"/>
<dbReference type="GO" id="GO:0005886">
    <property type="term" value="C:plasma membrane"/>
    <property type="evidence" value="ECO:0007669"/>
    <property type="project" value="UniProtKB-UniRule"/>
</dbReference>
<dbReference type="Gramene" id="ONK77170">
    <property type="protein sequence ID" value="ONK77170"/>
    <property type="gene ID" value="A4U43_C02F3820"/>
</dbReference>
<evidence type="ECO:0000313" key="3">
    <source>
        <dbReference type="Proteomes" id="UP000243459"/>
    </source>
</evidence>
<keyword evidence="1" id="KW-0732">Signal</keyword>
<proteinExistence type="inferred from homology"/>
<feature type="transmembrane region" description="Helical" evidence="1">
    <location>
        <begin position="180"/>
        <end position="198"/>
    </location>
</feature>
<evidence type="ECO:0000313" key="2">
    <source>
        <dbReference type="EMBL" id="ONK77170.1"/>
    </source>
</evidence>